<evidence type="ECO:0000313" key="2">
    <source>
        <dbReference type="Proteomes" id="UP000187194"/>
    </source>
</evidence>
<dbReference type="RefSeq" id="WP_059889934.1">
    <property type="nucleotide sequence ID" value="NZ_MTJZ01000009.1"/>
</dbReference>
<protein>
    <submittedName>
        <fullName evidence="1">Uncharacterized protein</fullName>
    </submittedName>
</protein>
<proteinExistence type="predicted"/>
<evidence type="ECO:0000313" key="1">
    <source>
        <dbReference type="EMBL" id="OMG73794.1"/>
    </source>
</evidence>
<reference evidence="1 2" key="1">
    <citation type="submission" date="2017-01" db="EMBL/GenBank/DDBJ databases">
        <title>Phylogeographic, genomic and meropenem susceptibility analysis of Burkholderia ubonensis.</title>
        <authorList>
            <person name="Price E.P."/>
            <person name="Sarovich D.S."/>
            <person name="Webb J.R."/>
            <person name="Hall C.M."/>
            <person name="Sahl J.W."/>
            <person name="Kaestli M."/>
            <person name="Mayo M."/>
            <person name="Harrington G."/>
            <person name="Baker A.L."/>
            <person name="Sidak-Loftis L.C."/>
            <person name="Lummis M."/>
            <person name="Schupp J.M."/>
            <person name="Gillece J.D."/>
            <person name="Tuanyok A."/>
            <person name="Warner J."/>
            <person name="Busch J.D."/>
            <person name="Keim P."/>
            <person name="Currie B.J."/>
            <person name="Wagner D.M."/>
        </authorList>
    </citation>
    <scope>NUCLEOTIDE SEQUENCE [LARGE SCALE GENOMIC DNA]</scope>
    <source>
        <strain evidence="1 2">A21</strain>
    </source>
</reference>
<dbReference type="EMBL" id="MTJZ01000009">
    <property type="protein sequence ID" value="OMG73794.1"/>
    <property type="molecule type" value="Genomic_DNA"/>
</dbReference>
<organism evidence="1 2">
    <name type="scientific">Burkholderia ubonensis</name>
    <dbReference type="NCBI Taxonomy" id="101571"/>
    <lineage>
        <taxon>Bacteria</taxon>
        <taxon>Pseudomonadati</taxon>
        <taxon>Pseudomonadota</taxon>
        <taxon>Betaproteobacteria</taxon>
        <taxon>Burkholderiales</taxon>
        <taxon>Burkholderiaceae</taxon>
        <taxon>Burkholderia</taxon>
        <taxon>Burkholderia cepacia complex</taxon>
    </lineage>
</organism>
<name>A0A1R1JEN7_9BURK</name>
<dbReference type="AlphaFoldDB" id="A0A1R1JEN7"/>
<comment type="caution">
    <text evidence="1">The sequence shown here is derived from an EMBL/GenBank/DDBJ whole genome shotgun (WGS) entry which is preliminary data.</text>
</comment>
<dbReference type="Proteomes" id="UP000187194">
    <property type="component" value="Unassembled WGS sequence"/>
</dbReference>
<gene>
    <name evidence="1" type="ORF">BW685_09560</name>
</gene>
<accession>A0A1R1JEN7</accession>
<sequence length="286" mass="34356">MNHLPSDDLSILGDHRELTHREWIWVWLKLKHEGLRLPPDQFDTPAMRAAMVKYFTDSPALRIHLRDQLRPQVSNADLKWISDDDEEQLWWIRDRLEDAKLKHEHRNHRRSPLISHINAEVIWSQRDAVIAAIDYWDEDLVTKELVVEGLRIGWDERVQRERKFRWFTKENELEQCDLAWSWLRKNKPHLTTGQRPFATRVDVQNFFDTLKLSDDEEKFIINTIKIRWSQRKHRGNMVGKKQCNLILSNSALKILDKFATQKNLSRSQFIEILLQEETERSRKIKK</sequence>